<dbReference type="Proteomes" id="UP000708576">
    <property type="component" value="Unassembled WGS sequence"/>
</dbReference>
<dbReference type="InterPro" id="IPR000866">
    <property type="entry name" value="AhpC/TSA"/>
</dbReference>
<dbReference type="InterPro" id="IPR050553">
    <property type="entry name" value="Thioredoxin_ResA/DsbE_sf"/>
</dbReference>
<dbReference type="Pfam" id="PF00578">
    <property type="entry name" value="AhpC-TSA"/>
    <property type="match status" value="1"/>
</dbReference>
<evidence type="ECO:0000256" key="1">
    <source>
        <dbReference type="ARBA" id="ARBA00004196"/>
    </source>
</evidence>
<dbReference type="SUPFAM" id="SSF52833">
    <property type="entry name" value="Thioredoxin-like"/>
    <property type="match status" value="1"/>
</dbReference>
<evidence type="ECO:0000259" key="5">
    <source>
        <dbReference type="PROSITE" id="PS51352"/>
    </source>
</evidence>
<protein>
    <submittedName>
        <fullName evidence="6">TlpA family protein disulfide reductase</fullName>
    </submittedName>
</protein>
<dbReference type="EMBL" id="JAGUCO010000004">
    <property type="protein sequence ID" value="MBS2098379.1"/>
    <property type="molecule type" value="Genomic_DNA"/>
</dbReference>
<dbReference type="InterPro" id="IPR013766">
    <property type="entry name" value="Thioredoxin_domain"/>
</dbReference>
<comment type="caution">
    <text evidence="6">The sequence shown here is derived from an EMBL/GenBank/DDBJ whole genome shotgun (WGS) entry which is preliminary data.</text>
</comment>
<keyword evidence="3" id="KW-1015">Disulfide bond</keyword>
<name>A0ABS5JV76_9BACT</name>
<organism evidence="6 7">
    <name type="scientific">Carboxylicivirga linearis</name>
    <dbReference type="NCBI Taxonomy" id="1628157"/>
    <lineage>
        <taxon>Bacteria</taxon>
        <taxon>Pseudomonadati</taxon>
        <taxon>Bacteroidota</taxon>
        <taxon>Bacteroidia</taxon>
        <taxon>Marinilabiliales</taxon>
        <taxon>Marinilabiliaceae</taxon>
        <taxon>Carboxylicivirga</taxon>
    </lineage>
</organism>
<dbReference type="InterPro" id="IPR036249">
    <property type="entry name" value="Thioredoxin-like_sf"/>
</dbReference>
<evidence type="ECO:0000313" key="6">
    <source>
        <dbReference type="EMBL" id="MBS2098379.1"/>
    </source>
</evidence>
<reference evidence="6 7" key="1">
    <citation type="journal article" date="2015" name="Int. J. Syst. Evol. Microbiol.">
        <title>Carboxylicivirga linearis sp. nov., isolated from a sea cucumber culture pond.</title>
        <authorList>
            <person name="Wang F.Q."/>
            <person name="Zhou Y.X."/>
            <person name="Lin X.Z."/>
            <person name="Chen G.J."/>
            <person name="Du Z.J."/>
        </authorList>
    </citation>
    <scope>NUCLEOTIDE SEQUENCE [LARGE SCALE GENOMIC DNA]</scope>
    <source>
        <strain evidence="6 7">FB218</strain>
    </source>
</reference>
<evidence type="ECO:0000313" key="7">
    <source>
        <dbReference type="Proteomes" id="UP000708576"/>
    </source>
</evidence>
<dbReference type="RefSeq" id="WP_212215620.1">
    <property type="nucleotide sequence ID" value="NZ_JAGUCO010000004.1"/>
</dbReference>
<dbReference type="PROSITE" id="PS51352">
    <property type="entry name" value="THIOREDOXIN_2"/>
    <property type="match status" value="1"/>
</dbReference>
<dbReference type="Gene3D" id="3.40.30.10">
    <property type="entry name" value="Glutaredoxin"/>
    <property type="match status" value="1"/>
</dbReference>
<evidence type="ECO:0000256" key="2">
    <source>
        <dbReference type="ARBA" id="ARBA00022748"/>
    </source>
</evidence>
<comment type="subcellular location">
    <subcellularLocation>
        <location evidence="1">Cell envelope</location>
    </subcellularLocation>
</comment>
<feature type="domain" description="Thioredoxin" evidence="5">
    <location>
        <begin position="578"/>
        <end position="724"/>
    </location>
</feature>
<dbReference type="PANTHER" id="PTHR42852">
    <property type="entry name" value="THIOL:DISULFIDE INTERCHANGE PROTEIN DSBE"/>
    <property type="match status" value="1"/>
</dbReference>
<dbReference type="PANTHER" id="PTHR42852:SF6">
    <property type="entry name" value="THIOL:DISULFIDE INTERCHANGE PROTEIN DSBE"/>
    <property type="match status" value="1"/>
</dbReference>
<dbReference type="CDD" id="cd02966">
    <property type="entry name" value="TlpA_like_family"/>
    <property type="match status" value="1"/>
</dbReference>
<sequence>MKNLTLLSIALTIVSSIYSQTNDYLVKSQSHQISSTTRIANEKSNDYVIETFNEEIWKVTPIEKDKYKLEQTEFSVYSRRKDKGEQWRTINSMYSQFNDSRTSLHNEEIILEVLKDELKVLGEDSEKIHQSFNNSFWKYYFLGNKNAPKSELAIKKKEKDGKVTYSFKDKENIVYNPASFIIIDKANVIGSDFTSNTNVSTKRDTKEFDWNKRDSLEINYQTRIETTRKIKTIEISNDPYKVVYRDENHVHYDSIYPVTNATLRGKITNFHKGTHISIDYTESLPGSFKRKAFVFHPDENGEFEFKMYLDKPVEFDFWHHEQTHFILAPGDDLYLSLDMVEFDETVKWTGVGSEKNQFLADRFLFEETNKIRQRDWYDNISETMTSNSADEYKSLCDSVSKIKFDFLEKYKSQLMPSDYLSFYYFEYLNNYSLKSGFPRSQSYYRKEAGKEPLEIDADLYYNFRDDFHADNDLMSYSSGYKHNIREIVFFDLLDKFRKDNRMGYAGGLDGIYKRRVNYTELLHSGLSKYYLNYLTLGDVVRRGSWELTENMMSDFRNEYPDTELLDELETVYAKAQTVAPGQMAYDFELEDLDGNKVRLSDFRGKAVYIDFWSTGCGPCRYAIENYSAKLKDKMKDKDVVFMYIACEGNVDRVRKYMEDNRVEGVLLIAKNQEALIRDKYWFNGIPHYYIIGRDGKIVHRNAASPNSLLHNQQPLLDALNNSANSEITEL</sequence>
<keyword evidence="2" id="KW-0201">Cytochrome c-type biogenesis</keyword>
<evidence type="ECO:0000256" key="4">
    <source>
        <dbReference type="ARBA" id="ARBA00023284"/>
    </source>
</evidence>
<keyword evidence="7" id="KW-1185">Reference proteome</keyword>
<gene>
    <name evidence="6" type="ORF">KEM10_08820</name>
</gene>
<evidence type="ECO:0000256" key="3">
    <source>
        <dbReference type="ARBA" id="ARBA00023157"/>
    </source>
</evidence>
<keyword evidence="4" id="KW-0676">Redox-active center</keyword>
<accession>A0ABS5JV76</accession>
<proteinExistence type="predicted"/>